<gene>
    <name evidence="1" type="ORF">GM418_19540</name>
</gene>
<evidence type="ECO:0000313" key="1">
    <source>
        <dbReference type="EMBL" id="QGY45786.1"/>
    </source>
</evidence>
<dbReference type="EMBL" id="CP046401">
    <property type="protein sequence ID" value="QGY45786.1"/>
    <property type="molecule type" value="Genomic_DNA"/>
</dbReference>
<reference evidence="1 2" key="1">
    <citation type="submission" date="2019-11" db="EMBL/GenBank/DDBJ databases">
        <authorList>
            <person name="Zheng R.K."/>
            <person name="Sun C.M."/>
        </authorList>
    </citation>
    <scope>NUCLEOTIDE SEQUENCE [LARGE SCALE GENOMIC DNA]</scope>
    <source>
        <strain evidence="1 2">WC007</strain>
    </source>
</reference>
<protein>
    <submittedName>
        <fullName evidence="1">Uncharacterized protein</fullName>
    </submittedName>
</protein>
<dbReference type="PROSITE" id="PS51257">
    <property type="entry name" value="PROKAR_LIPOPROTEIN"/>
    <property type="match status" value="1"/>
</dbReference>
<evidence type="ECO:0000313" key="2">
    <source>
        <dbReference type="Proteomes" id="UP000428260"/>
    </source>
</evidence>
<sequence>MKRNKLNTGMKNIKVIFLMAAVIGFLFYSCNKEEEAPLPNTLASSVIGKYTGTLKSTATNQSSPATLKVTLINDSLVSMHCLSNNFDSTFIMQLYQNYDSIMVCHTGQEFYNEYGHNRNNYDFCTNRQSGWENNAWMNDGNCWGNMNQGWGNSNWAGTDQWNAWTNHMNTQHNQNDNHFGGFNPNMNSCIYKFSIENSSNYLKVFEGVK</sequence>
<accession>A0A6I6JS16</accession>
<dbReference type="RefSeq" id="WP_158868926.1">
    <property type="nucleotide sequence ID" value="NZ_CP046401.1"/>
</dbReference>
<dbReference type="AlphaFoldDB" id="A0A6I6JS16"/>
<dbReference type="KEGG" id="mcos:GM418_19540"/>
<proteinExistence type="predicted"/>
<keyword evidence="2" id="KW-1185">Reference proteome</keyword>
<name>A0A6I6JS16_9BACT</name>
<dbReference type="Proteomes" id="UP000428260">
    <property type="component" value="Chromosome"/>
</dbReference>
<organism evidence="1 2">
    <name type="scientific">Maribellus comscasis</name>
    <dbReference type="NCBI Taxonomy" id="2681766"/>
    <lineage>
        <taxon>Bacteria</taxon>
        <taxon>Pseudomonadati</taxon>
        <taxon>Bacteroidota</taxon>
        <taxon>Bacteroidia</taxon>
        <taxon>Marinilabiliales</taxon>
        <taxon>Prolixibacteraceae</taxon>
        <taxon>Maribellus</taxon>
    </lineage>
</organism>